<keyword evidence="2" id="KW-1185">Reference proteome</keyword>
<reference evidence="2" key="1">
    <citation type="journal article" date="2019" name="Int. J. Syst. Evol. Microbiol.">
        <title>The Global Catalogue of Microorganisms (GCM) 10K type strain sequencing project: providing services to taxonomists for standard genome sequencing and annotation.</title>
        <authorList>
            <consortium name="The Broad Institute Genomics Platform"/>
            <consortium name="The Broad Institute Genome Sequencing Center for Infectious Disease"/>
            <person name="Wu L."/>
            <person name="Ma J."/>
        </authorList>
    </citation>
    <scope>NUCLEOTIDE SEQUENCE [LARGE SCALE GENOMIC DNA]</scope>
    <source>
        <strain evidence="2">CGMCC 4.7357</strain>
    </source>
</reference>
<evidence type="ECO:0000313" key="2">
    <source>
        <dbReference type="Proteomes" id="UP001596020"/>
    </source>
</evidence>
<protein>
    <submittedName>
        <fullName evidence="1">T9SS type A sorting domain-containing protein</fullName>
    </submittedName>
</protein>
<dbReference type="Proteomes" id="UP001596020">
    <property type="component" value="Unassembled WGS sequence"/>
</dbReference>
<accession>A0ABV9K7T6</accession>
<dbReference type="RefSeq" id="WP_380078020.1">
    <property type="nucleotide sequence ID" value="NZ_JBHSGO010000094.1"/>
</dbReference>
<comment type="caution">
    <text evidence="1">The sequence shown here is derived from an EMBL/GenBank/DDBJ whole genome shotgun (WGS) entry which is preliminary data.</text>
</comment>
<sequence>MRINHASPYSDHRGNINISVDSDKVGIQSQSPISRAMIFDMTGKLVVMQDGDSHTLTMNLPLNSSGEYIVKVQLADGTGTIKKLLKR</sequence>
<organism evidence="1 2">
    <name type="scientific">Falsiporphyromonas endometrii</name>
    <dbReference type="NCBI Taxonomy" id="1387297"/>
    <lineage>
        <taxon>Bacteria</taxon>
        <taxon>Pseudomonadati</taxon>
        <taxon>Bacteroidota</taxon>
        <taxon>Bacteroidia</taxon>
        <taxon>Bacteroidales</taxon>
        <taxon>Porphyromonadaceae</taxon>
        <taxon>Falsiporphyromonas</taxon>
    </lineage>
</organism>
<proteinExistence type="predicted"/>
<dbReference type="EMBL" id="JBHSGO010000094">
    <property type="protein sequence ID" value="MFC4665676.1"/>
    <property type="molecule type" value="Genomic_DNA"/>
</dbReference>
<evidence type="ECO:0000313" key="1">
    <source>
        <dbReference type="EMBL" id="MFC4665676.1"/>
    </source>
</evidence>
<dbReference type="InterPro" id="IPR026444">
    <property type="entry name" value="Secre_tail"/>
</dbReference>
<name>A0ABV9K7T6_9PORP</name>
<dbReference type="NCBIfam" id="TIGR04183">
    <property type="entry name" value="Por_Secre_tail"/>
    <property type="match status" value="1"/>
</dbReference>
<gene>
    <name evidence="1" type="ORF">ACFO3G_03485</name>
</gene>